<evidence type="ECO:0000313" key="1">
    <source>
        <dbReference type="EMBL" id="SOK59173.1"/>
    </source>
</evidence>
<gene>
    <name evidence="1" type="primary">g365</name>
</gene>
<dbReference type="EMBL" id="LT960552">
    <property type="protein sequence ID" value="SOK59173.1"/>
    <property type="molecule type" value="Genomic_DNA"/>
</dbReference>
<reference evidence="2" key="1">
    <citation type="submission" date="2017-10" db="EMBL/GenBank/DDBJ databases">
        <authorList>
            <person name="Skurnik M."/>
        </authorList>
    </citation>
    <scope>NUCLEOTIDE SEQUENCE [LARGE SCALE GENOMIC DNA]</scope>
    <source>
        <strain evidence="2">fHe-Yen9-03</strain>
    </source>
</reference>
<dbReference type="Proteomes" id="UP000241364">
    <property type="component" value="Chromosome i"/>
</dbReference>
<accession>A0A2C9CZ88</accession>
<proteinExistence type="predicted"/>
<evidence type="ECO:0000313" key="2">
    <source>
        <dbReference type="Proteomes" id="UP000241364"/>
    </source>
</evidence>
<organism evidence="1 2">
    <name type="scientific">Yersinia phage fHe-Yen9-03</name>
    <dbReference type="NCBI Taxonomy" id="2052743"/>
    <lineage>
        <taxon>Viruses</taxon>
        <taxon>Duplodnaviria</taxon>
        <taxon>Heunggongvirae</taxon>
        <taxon>Uroviricota</taxon>
        <taxon>Caudoviricetes</taxon>
        <taxon>Eneladusvirus</taxon>
        <taxon>Eneladusvirus Yen904</taxon>
    </lineage>
</organism>
<protein>
    <submittedName>
        <fullName evidence="1">Uncharacterized protein</fullName>
    </submittedName>
</protein>
<sequence>MKLIETSEMKSVQYYGFTFIVPICIKFAAVDADGTLMGFQEKPIVEHSLQIWDNPTCSDMYDMGKVDLEGQSWESTLQVLN</sequence>
<name>A0A2C9CZ88_9CAUD</name>